<evidence type="ECO:0000313" key="3">
    <source>
        <dbReference type="EMBL" id="KAK8101086.1"/>
    </source>
</evidence>
<dbReference type="Pfam" id="PF02198">
    <property type="entry name" value="SAM_PNT"/>
    <property type="match status" value="1"/>
</dbReference>
<proteinExistence type="predicted"/>
<dbReference type="EMBL" id="JAQQWP010000009">
    <property type="protein sequence ID" value="KAK8101086.1"/>
    <property type="molecule type" value="Genomic_DNA"/>
</dbReference>
<dbReference type="InterPro" id="IPR003118">
    <property type="entry name" value="Pointed_dom"/>
</dbReference>
<protein>
    <recommendedName>
        <fullName evidence="2">PNT domain-containing protein</fullName>
    </recommendedName>
</protein>
<accession>A0AAW0QFG2</accession>
<keyword evidence="1" id="KW-1133">Transmembrane helix</keyword>
<organism evidence="3 4">
    <name type="scientific">Apiospora kogelbergensis</name>
    <dbReference type="NCBI Taxonomy" id="1337665"/>
    <lineage>
        <taxon>Eukaryota</taxon>
        <taxon>Fungi</taxon>
        <taxon>Dikarya</taxon>
        <taxon>Ascomycota</taxon>
        <taxon>Pezizomycotina</taxon>
        <taxon>Sordariomycetes</taxon>
        <taxon>Xylariomycetidae</taxon>
        <taxon>Amphisphaeriales</taxon>
        <taxon>Apiosporaceae</taxon>
        <taxon>Apiospora</taxon>
    </lineage>
</organism>
<feature type="transmembrane region" description="Helical" evidence="1">
    <location>
        <begin position="136"/>
        <end position="157"/>
    </location>
</feature>
<dbReference type="Proteomes" id="UP001392437">
    <property type="component" value="Unassembled WGS sequence"/>
</dbReference>
<sequence>MSSSDESDEMPSGFGWADQVASFPPRTASTEEVQQWLEFFLEQRAFDSEEFHIFLNQVRLNGEELHSLSKTKLQKKLPKVPDYGGGFVLEDDLSYYHFEQMLETIFTDIIRARKESGIVVPKGKAKSTHGGYESGILLTLLCSALFCTLGVCCVFWIL</sequence>
<feature type="domain" description="PNT" evidence="2">
    <location>
        <begin position="25"/>
        <end position="80"/>
    </location>
</feature>
<evidence type="ECO:0000256" key="1">
    <source>
        <dbReference type="SAM" id="Phobius"/>
    </source>
</evidence>
<evidence type="ECO:0000313" key="4">
    <source>
        <dbReference type="Proteomes" id="UP001392437"/>
    </source>
</evidence>
<reference evidence="3 4" key="1">
    <citation type="submission" date="2023-01" db="EMBL/GenBank/DDBJ databases">
        <title>Analysis of 21 Apiospora genomes using comparative genomics revels a genus with tremendous synthesis potential of carbohydrate active enzymes and secondary metabolites.</title>
        <authorList>
            <person name="Sorensen T."/>
        </authorList>
    </citation>
    <scope>NUCLEOTIDE SEQUENCE [LARGE SCALE GENOMIC DNA]</scope>
    <source>
        <strain evidence="3 4">CBS 117206</strain>
    </source>
</reference>
<comment type="caution">
    <text evidence="3">The sequence shown here is derived from an EMBL/GenBank/DDBJ whole genome shotgun (WGS) entry which is preliminary data.</text>
</comment>
<evidence type="ECO:0000259" key="2">
    <source>
        <dbReference type="Pfam" id="PF02198"/>
    </source>
</evidence>
<name>A0AAW0QFG2_9PEZI</name>
<dbReference type="AlphaFoldDB" id="A0AAW0QFG2"/>
<dbReference type="SUPFAM" id="SSF47769">
    <property type="entry name" value="SAM/Pointed domain"/>
    <property type="match status" value="1"/>
</dbReference>
<dbReference type="GO" id="GO:0043565">
    <property type="term" value="F:sequence-specific DNA binding"/>
    <property type="evidence" value="ECO:0007669"/>
    <property type="project" value="InterPro"/>
</dbReference>
<keyword evidence="1" id="KW-0812">Transmembrane</keyword>
<dbReference type="InterPro" id="IPR013761">
    <property type="entry name" value="SAM/pointed_sf"/>
</dbReference>
<keyword evidence="4" id="KW-1185">Reference proteome</keyword>
<gene>
    <name evidence="3" type="ORF">PG999_011460</name>
</gene>
<dbReference type="Gene3D" id="1.10.150.50">
    <property type="entry name" value="Transcription Factor, Ets-1"/>
    <property type="match status" value="1"/>
</dbReference>
<keyword evidence="1" id="KW-0472">Membrane</keyword>